<dbReference type="Proteomes" id="UP000887580">
    <property type="component" value="Unplaced"/>
</dbReference>
<reference evidence="2" key="1">
    <citation type="submission" date="2022-11" db="UniProtKB">
        <authorList>
            <consortium name="WormBaseParasite"/>
        </authorList>
    </citation>
    <scope>IDENTIFICATION</scope>
</reference>
<accession>A0AC35FR02</accession>
<protein>
    <submittedName>
        <fullName evidence="2">Bardet-Biedl syndrome 7 protein</fullName>
    </submittedName>
</protein>
<proteinExistence type="predicted"/>
<sequence length="504" mass="56148">MNATKFYRLDYAQVGTTSRGCLKVIRSDEQPERETSKKAKKSSSKDGDKIVVGGHNGILLCIDRRSGDTNIVFKTPAGPPITQICLGGALNTVLDKSFIAAAGVIKGYSKKGKQFLSFDSNMTDPITAMYIYGVDMFLCGRSVFYHFHDCIERSCYISSERINSILCLPVTEGGWVGRGITPVIACDDKTIKVLENGKLIYEVYLNDVPLTLHLFMNDGGYNKQKVLYGTKSGRLGLVDLQTDGGIVCWEISTKSSGGITVIYCHKITNTGVSDVLLGKDDGLVEIYSVDDNDEVQFRQVYQCDESITGLDCGRINNEKIDEIIVCTYTGWVFALTTEPLPENIETTNSQQMEIKVQQLKSELEELELKVREERERYEETTHGNPESLTTVPPFSINDRFVLDKETSCYLLAIELVIPIEYIVLQCDADVELMDIARSTAVVSFTKPPQDGSGNKLLATYRCQADTTRIEMRIRSIEGRGGTLRAYIVPDIRPKMCQIKNTLKP</sequence>
<name>A0AC35FR02_9BILA</name>
<evidence type="ECO:0000313" key="2">
    <source>
        <dbReference type="WBParaSite" id="PS1159_v2.g19621.t1"/>
    </source>
</evidence>
<dbReference type="WBParaSite" id="PS1159_v2.g19621.t1">
    <property type="protein sequence ID" value="PS1159_v2.g19621.t1"/>
    <property type="gene ID" value="PS1159_v2.g19621"/>
</dbReference>
<evidence type="ECO:0000313" key="1">
    <source>
        <dbReference type="Proteomes" id="UP000887580"/>
    </source>
</evidence>
<organism evidence="1 2">
    <name type="scientific">Panagrolaimus sp. PS1159</name>
    <dbReference type="NCBI Taxonomy" id="55785"/>
    <lineage>
        <taxon>Eukaryota</taxon>
        <taxon>Metazoa</taxon>
        <taxon>Ecdysozoa</taxon>
        <taxon>Nematoda</taxon>
        <taxon>Chromadorea</taxon>
        <taxon>Rhabditida</taxon>
        <taxon>Tylenchina</taxon>
        <taxon>Panagrolaimomorpha</taxon>
        <taxon>Panagrolaimoidea</taxon>
        <taxon>Panagrolaimidae</taxon>
        <taxon>Panagrolaimus</taxon>
    </lineage>
</organism>